<organism evidence="1 2">
    <name type="scientific">Pomacea canaliculata</name>
    <name type="common">Golden apple snail</name>
    <dbReference type="NCBI Taxonomy" id="400727"/>
    <lineage>
        <taxon>Eukaryota</taxon>
        <taxon>Metazoa</taxon>
        <taxon>Spiralia</taxon>
        <taxon>Lophotrochozoa</taxon>
        <taxon>Mollusca</taxon>
        <taxon>Gastropoda</taxon>
        <taxon>Caenogastropoda</taxon>
        <taxon>Architaenioglossa</taxon>
        <taxon>Ampullarioidea</taxon>
        <taxon>Ampullariidae</taxon>
        <taxon>Pomacea</taxon>
    </lineage>
</organism>
<dbReference type="EMBL" id="PZQS01000010">
    <property type="protein sequence ID" value="PVD23095.1"/>
    <property type="molecule type" value="Genomic_DNA"/>
</dbReference>
<dbReference type="Proteomes" id="UP000245119">
    <property type="component" value="Linkage Group LG10"/>
</dbReference>
<evidence type="ECO:0000313" key="2">
    <source>
        <dbReference type="Proteomes" id="UP000245119"/>
    </source>
</evidence>
<accession>A0A2T7NPJ7</accession>
<reference evidence="1 2" key="1">
    <citation type="submission" date="2018-04" db="EMBL/GenBank/DDBJ databases">
        <title>The genome of golden apple snail Pomacea canaliculata provides insight into stress tolerance and invasive adaptation.</title>
        <authorList>
            <person name="Liu C."/>
            <person name="Liu B."/>
            <person name="Ren Y."/>
            <person name="Zhang Y."/>
            <person name="Wang H."/>
            <person name="Li S."/>
            <person name="Jiang F."/>
            <person name="Yin L."/>
            <person name="Zhang G."/>
            <person name="Qian W."/>
            <person name="Fan W."/>
        </authorList>
    </citation>
    <scope>NUCLEOTIDE SEQUENCE [LARGE SCALE GENOMIC DNA]</scope>
    <source>
        <strain evidence="1">SZHN2017</strain>
        <tissue evidence="1">Muscle</tissue>
    </source>
</reference>
<dbReference type="AlphaFoldDB" id="A0A2T7NPJ7"/>
<keyword evidence="2" id="KW-1185">Reference proteome</keyword>
<sequence length="99" mass="11020">MFVLAHAHKRLVLTNVTYVRVRSCMCTCMFVLSEVNVSCTRPRTYSVALADVVTVRSPVHGMVSLPDGGHLSAGQRFRMPAQRTLRHCAPSQRHHCKSG</sequence>
<evidence type="ECO:0000313" key="1">
    <source>
        <dbReference type="EMBL" id="PVD23095.1"/>
    </source>
</evidence>
<gene>
    <name evidence="1" type="ORF">C0Q70_16357</name>
</gene>
<comment type="caution">
    <text evidence="1">The sequence shown here is derived from an EMBL/GenBank/DDBJ whole genome shotgun (WGS) entry which is preliminary data.</text>
</comment>
<protein>
    <submittedName>
        <fullName evidence="1">Uncharacterized protein</fullName>
    </submittedName>
</protein>
<name>A0A2T7NPJ7_POMCA</name>
<proteinExistence type="predicted"/>